<dbReference type="SUPFAM" id="SSF55031">
    <property type="entry name" value="Bacterial exopeptidase dimerisation domain"/>
    <property type="match status" value="1"/>
</dbReference>
<dbReference type="NCBIfam" id="TIGR01879">
    <property type="entry name" value="hydantase"/>
    <property type="match status" value="1"/>
</dbReference>
<dbReference type="Gene3D" id="3.30.70.360">
    <property type="match status" value="1"/>
</dbReference>
<dbReference type="InterPro" id="IPR036264">
    <property type="entry name" value="Bact_exopeptidase_dim_dom"/>
</dbReference>
<dbReference type="InterPro" id="IPR002933">
    <property type="entry name" value="Peptidase_M20"/>
</dbReference>
<evidence type="ECO:0000256" key="1">
    <source>
        <dbReference type="ARBA" id="ARBA00006153"/>
    </source>
</evidence>
<dbReference type="PANTHER" id="PTHR32494">
    <property type="entry name" value="ALLANTOATE DEIMINASE-RELATED"/>
    <property type="match status" value="1"/>
</dbReference>
<dbReference type="PIRSF" id="PIRSF001235">
    <property type="entry name" value="Amidase_carbamoylase"/>
    <property type="match status" value="1"/>
</dbReference>
<dbReference type="Pfam" id="PF01546">
    <property type="entry name" value="Peptidase_M20"/>
    <property type="match status" value="1"/>
</dbReference>
<evidence type="ECO:0000313" key="3">
    <source>
        <dbReference type="EMBL" id="GAA3754230.1"/>
    </source>
</evidence>
<evidence type="ECO:0000256" key="2">
    <source>
        <dbReference type="ARBA" id="ARBA00022801"/>
    </source>
</evidence>
<evidence type="ECO:0000313" key="4">
    <source>
        <dbReference type="Proteomes" id="UP001500540"/>
    </source>
</evidence>
<dbReference type="InterPro" id="IPR010158">
    <property type="entry name" value="Amidase_Cbmase"/>
</dbReference>
<dbReference type="Gene3D" id="3.40.630.10">
    <property type="entry name" value="Zn peptidases"/>
    <property type="match status" value="1"/>
</dbReference>
<proteinExistence type="inferred from homology"/>
<dbReference type="Proteomes" id="UP001500540">
    <property type="component" value="Unassembled WGS sequence"/>
</dbReference>
<dbReference type="EMBL" id="BAABAF010000001">
    <property type="protein sequence ID" value="GAA3754230.1"/>
    <property type="molecule type" value="Genomic_DNA"/>
</dbReference>
<dbReference type="SUPFAM" id="SSF53187">
    <property type="entry name" value="Zn-dependent exopeptidases"/>
    <property type="match status" value="1"/>
</dbReference>
<comment type="similarity">
    <text evidence="1">Belongs to the peptidase M20 family.</text>
</comment>
<keyword evidence="2" id="KW-0378">Hydrolase</keyword>
<gene>
    <name evidence="3" type="ORF">GCM10022240_03930</name>
</gene>
<sequence>MNTDGDPTGAQSTADVDGARFLRDFAALSLIGRSAGGGVDREAATVADHESRAWWSGWLEANGFDVRIDQIGNVFGLHCFVPGAPYVLLGSHLDSQPLAGRFDGAYGVLAAGHAARAVADRVAMDEIVPTVNVAVVDWFNEEGSRFSPSMMGSSVATGKLALADALTITDAAGITVAEALTPDATFESPLEVGNYAEIHIEQGRILEDSGATIGLVDGTWAASKYVVRVHGDQAHTGATIMADRHDALYGAALTVVAARELTNRVAAGKLHTAVSTMRVLPNSPVTIARFAEFNLDLRSADEAVLEEANRLLEEEFARIETTARVTIERTLTHEWGLRSYTPAGVALATSAAEAAGLPASRILTVAGHDSTNMKDVVPTVMLFIPSIEGISHNEKEDSTDADSVAGMTMLAEVASRLVQGELWHGERYVLPTTVV</sequence>
<dbReference type="PANTHER" id="PTHR32494:SF5">
    <property type="entry name" value="ALLANTOATE AMIDOHYDROLASE"/>
    <property type="match status" value="1"/>
</dbReference>
<protein>
    <submittedName>
        <fullName evidence="3">M20 family metallo-hydrolase</fullName>
    </submittedName>
</protein>
<accession>A0ABP7G5U1</accession>
<keyword evidence="4" id="KW-1185">Reference proteome</keyword>
<reference evidence="4" key="1">
    <citation type="journal article" date="2019" name="Int. J. Syst. Evol. Microbiol.">
        <title>The Global Catalogue of Microorganisms (GCM) 10K type strain sequencing project: providing services to taxonomists for standard genome sequencing and annotation.</title>
        <authorList>
            <consortium name="The Broad Institute Genomics Platform"/>
            <consortium name="The Broad Institute Genome Sequencing Center for Infectious Disease"/>
            <person name="Wu L."/>
            <person name="Ma J."/>
        </authorList>
    </citation>
    <scope>NUCLEOTIDE SEQUENCE [LARGE SCALE GENOMIC DNA]</scope>
    <source>
        <strain evidence="4">JCM 16950</strain>
    </source>
</reference>
<name>A0ABP7G5U1_9MICO</name>
<comment type="caution">
    <text evidence="3">The sequence shown here is derived from an EMBL/GenBank/DDBJ whole genome shotgun (WGS) entry which is preliminary data.</text>
</comment>
<organism evidence="3 4">
    <name type="scientific">Microbacterium kribbense</name>
    <dbReference type="NCBI Taxonomy" id="433645"/>
    <lineage>
        <taxon>Bacteria</taxon>
        <taxon>Bacillati</taxon>
        <taxon>Actinomycetota</taxon>
        <taxon>Actinomycetes</taxon>
        <taxon>Micrococcales</taxon>
        <taxon>Microbacteriaceae</taxon>
        <taxon>Microbacterium</taxon>
    </lineage>
</organism>
<dbReference type="RefSeq" id="WP_344779964.1">
    <property type="nucleotide sequence ID" value="NZ_BAABAF010000001.1"/>
</dbReference>